<dbReference type="WBParaSite" id="GPUH_0000716901-mRNA-1">
    <property type="protein sequence ID" value="GPUH_0000716901-mRNA-1"/>
    <property type="gene ID" value="GPUH_0000716901"/>
</dbReference>
<evidence type="ECO:0000313" key="3">
    <source>
        <dbReference type="Proteomes" id="UP000271098"/>
    </source>
</evidence>
<evidence type="ECO:0000313" key="4">
    <source>
        <dbReference type="WBParaSite" id="GPUH_0000716901-mRNA-1"/>
    </source>
</evidence>
<feature type="region of interest" description="Disordered" evidence="1">
    <location>
        <begin position="1"/>
        <end position="53"/>
    </location>
</feature>
<gene>
    <name evidence="2" type="ORF">GPUH_LOCUS7159</name>
</gene>
<keyword evidence="3" id="KW-1185">Reference proteome</keyword>
<reference evidence="4" key="1">
    <citation type="submission" date="2016-06" db="UniProtKB">
        <authorList>
            <consortium name="WormBaseParasite"/>
        </authorList>
    </citation>
    <scope>IDENTIFICATION</scope>
</reference>
<reference evidence="2 3" key="2">
    <citation type="submission" date="2018-11" db="EMBL/GenBank/DDBJ databases">
        <authorList>
            <consortium name="Pathogen Informatics"/>
        </authorList>
    </citation>
    <scope>NUCLEOTIDE SEQUENCE [LARGE SCALE GENOMIC DNA]</scope>
</reference>
<proteinExistence type="predicted"/>
<dbReference type="AlphaFoldDB" id="A0A183DEL9"/>
<name>A0A183DEL9_9BILA</name>
<sequence length="83" mass="9169">MGNQYHKPAAAAAAAVHDDEIEPYTRQKGASPYTRSGLPPPATTQPTDKVPHLKHEPMSLEIHMADERARAAGLTPSEREWRK</sequence>
<accession>A0A183DEL9</accession>
<dbReference type="OrthoDB" id="5824032at2759"/>
<protein>
    <submittedName>
        <fullName evidence="4">NADH dehydrogenase [ubiquinone] 1 beta subcomplex subunit 6</fullName>
    </submittedName>
</protein>
<dbReference type="EMBL" id="UYRT01018055">
    <property type="protein sequence ID" value="VDK57423.1"/>
    <property type="molecule type" value="Genomic_DNA"/>
</dbReference>
<evidence type="ECO:0000256" key="1">
    <source>
        <dbReference type="SAM" id="MobiDB-lite"/>
    </source>
</evidence>
<organism evidence="4">
    <name type="scientific">Gongylonema pulchrum</name>
    <dbReference type="NCBI Taxonomy" id="637853"/>
    <lineage>
        <taxon>Eukaryota</taxon>
        <taxon>Metazoa</taxon>
        <taxon>Ecdysozoa</taxon>
        <taxon>Nematoda</taxon>
        <taxon>Chromadorea</taxon>
        <taxon>Rhabditida</taxon>
        <taxon>Spirurina</taxon>
        <taxon>Spiruromorpha</taxon>
        <taxon>Spiruroidea</taxon>
        <taxon>Gongylonematidae</taxon>
        <taxon>Gongylonema</taxon>
    </lineage>
</organism>
<dbReference type="Proteomes" id="UP000271098">
    <property type="component" value="Unassembled WGS sequence"/>
</dbReference>
<evidence type="ECO:0000313" key="2">
    <source>
        <dbReference type="EMBL" id="VDK57423.1"/>
    </source>
</evidence>